<reference evidence="3" key="1">
    <citation type="submission" date="2022-11" db="UniProtKB">
        <authorList>
            <consortium name="WormBaseParasite"/>
        </authorList>
    </citation>
    <scope>IDENTIFICATION</scope>
</reference>
<protein>
    <submittedName>
        <fullName evidence="3">MARVEL domain-containing protein</fullName>
    </submittedName>
</protein>
<evidence type="ECO:0000313" key="3">
    <source>
        <dbReference type="WBParaSite" id="PDA_v2.g15421.t1"/>
    </source>
</evidence>
<dbReference type="Proteomes" id="UP000887578">
    <property type="component" value="Unplaced"/>
</dbReference>
<dbReference type="Pfam" id="PF25093">
    <property type="entry name" value="DUF7807"/>
    <property type="match status" value="1"/>
</dbReference>
<dbReference type="WBParaSite" id="PDA_v2.g15421.t1">
    <property type="protein sequence ID" value="PDA_v2.g15421.t1"/>
    <property type="gene ID" value="PDA_v2.g15421"/>
</dbReference>
<feature type="transmembrane region" description="Helical" evidence="1">
    <location>
        <begin position="34"/>
        <end position="52"/>
    </location>
</feature>
<sequence length="203" mass="23010">MSASYTTSKIPFEHYASQYRCCCNSVHVKQGTQIIAVIQTICAIFGLIVFVFSHKLDAVWGLLEIASILGEIIVLTILFLGIKKENPHFLLPYLVYESLMILVSFGFIASGIFAFVDPQGRIGHVYTQVIDISIETNPEYKLNEETAVKLIAAFTIVMFAIATCVYIWFIHVVYKYYLYLRDLNQARANNDLSMRYSPKITVA</sequence>
<dbReference type="PANTHER" id="PTHR34851">
    <property type="entry name" value="PROTEIN CBG05235-RELATED"/>
    <property type="match status" value="1"/>
</dbReference>
<keyword evidence="2" id="KW-1185">Reference proteome</keyword>
<evidence type="ECO:0000313" key="2">
    <source>
        <dbReference type="Proteomes" id="UP000887578"/>
    </source>
</evidence>
<dbReference type="AlphaFoldDB" id="A0A914PBC2"/>
<feature type="transmembrane region" description="Helical" evidence="1">
    <location>
        <begin position="58"/>
        <end position="82"/>
    </location>
</feature>
<evidence type="ECO:0000256" key="1">
    <source>
        <dbReference type="SAM" id="Phobius"/>
    </source>
</evidence>
<organism evidence="2 3">
    <name type="scientific">Panagrolaimus davidi</name>
    <dbReference type="NCBI Taxonomy" id="227884"/>
    <lineage>
        <taxon>Eukaryota</taxon>
        <taxon>Metazoa</taxon>
        <taxon>Ecdysozoa</taxon>
        <taxon>Nematoda</taxon>
        <taxon>Chromadorea</taxon>
        <taxon>Rhabditida</taxon>
        <taxon>Tylenchina</taxon>
        <taxon>Panagrolaimomorpha</taxon>
        <taxon>Panagrolaimoidea</taxon>
        <taxon>Panagrolaimidae</taxon>
        <taxon>Panagrolaimus</taxon>
    </lineage>
</organism>
<proteinExistence type="predicted"/>
<keyword evidence="1" id="KW-0472">Membrane</keyword>
<accession>A0A914PBC2</accession>
<feature type="transmembrane region" description="Helical" evidence="1">
    <location>
        <begin position="94"/>
        <end position="116"/>
    </location>
</feature>
<dbReference type="PANTHER" id="PTHR34851:SF5">
    <property type="entry name" value="MARVEL DOMAIN-CONTAINING PROTEIN"/>
    <property type="match status" value="1"/>
</dbReference>
<dbReference type="InterPro" id="IPR056709">
    <property type="entry name" value="DUF7807"/>
</dbReference>
<keyword evidence="1" id="KW-1133">Transmembrane helix</keyword>
<name>A0A914PBC2_9BILA</name>
<keyword evidence="1" id="KW-0812">Transmembrane</keyword>
<feature type="transmembrane region" description="Helical" evidence="1">
    <location>
        <begin position="150"/>
        <end position="174"/>
    </location>
</feature>